<evidence type="ECO:0000313" key="2">
    <source>
        <dbReference type="EMBL" id="CCH68528.1"/>
    </source>
</evidence>
<feature type="region of interest" description="Disordered" evidence="1">
    <location>
        <begin position="1"/>
        <end position="28"/>
    </location>
</feature>
<protein>
    <submittedName>
        <fullName evidence="2">Uncharacterized protein</fullName>
    </submittedName>
</protein>
<keyword evidence="3" id="KW-1185">Reference proteome</keyword>
<gene>
    <name evidence="2" type="ORF">BN10_1050013</name>
</gene>
<feature type="compositionally biased region" description="Basic and acidic residues" evidence="1">
    <location>
        <begin position="1"/>
        <end position="13"/>
    </location>
</feature>
<feature type="region of interest" description="Disordered" evidence="1">
    <location>
        <begin position="169"/>
        <end position="196"/>
    </location>
</feature>
<feature type="region of interest" description="Disordered" evidence="1">
    <location>
        <begin position="233"/>
        <end position="256"/>
    </location>
</feature>
<comment type="caution">
    <text evidence="2">The sequence shown here is derived from an EMBL/GenBank/DDBJ whole genome shotgun (WGS) entry which is preliminary data.</text>
</comment>
<dbReference type="HOGENOM" id="CLU_1085575_0_0_11"/>
<dbReference type="Proteomes" id="UP000013167">
    <property type="component" value="Unassembled WGS sequence"/>
</dbReference>
<dbReference type="AlphaFoldDB" id="N0DXD8"/>
<dbReference type="EMBL" id="CAIZ01000008">
    <property type="protein sequence ID" value="CCH68528.1"/>
    <property type="molecule type" value="Genomic_DNA"/>
</dbReference>
<evidence type="ECO:0000256" key="1">
    <source>
        <dbReference type="SAM" id="MobiDB-lite"/>
    </source>
</evidence>
<accession>N0DXD8</accession>
<sequence length="256" mass="27007">MGAVQERGDHEAAPRLTGAGRHPSVSSSPRACRFALLPSGVGMVLRGRHGPAWSAWSCVVGPVLRGRPGPAWSARSCVVGLIHCGIRGVRRSRRTANGSGFRRVARNTPYSGLLDVGLLCGRASEAPATWMPPSAIGHLQGMMAPVTRRVDMMSGESVEVTRHRHPIARPVPVPVPKEPLVLTPPRDPTGPRLADLPALPRRRSVDAAPGPPLLGVVRDPYMARLGCTFVTGSRPSDARTAPTNPSVITANPAAAT</sequence>
<evidence type="ECO:0000313" key="3">
    <source>
        <dbReference type="Proteomes" id="UP000013167"/>
    </source>
</evidence>
<reference evidence="2 3" key="1">
    <citation type="journal article" date="2013" name="ISME J.">
        <title>A metabolic model for members of the genus Tetrasphaera involved in enhanced biological phosphorus removal.</title>
        <authorList>
            <person name="Kristiansen R."/>
            <person name="Nguyen H.T.T."/>
            <person name="Saunders A.M."/>
            <person name="Nielsen J.L."/>
            <person name="Wimmer R."/>
            <person name="Le V.Q."/>
            <person name="McIlroy S.J."/>
            <person name="Petrovski S."/>
            <person name="Seviour R.J."/>
            <person name="Calteau A."/>
            <person name="Nielsen K.L."/>
            <person name="Nielsen P.H."/>
        </authorList>
    </citation>
    <scope>NUCLEOTIDE SEQUENCE [LARGE SCALE GENOMIC DNA]</scope>
    <source>
        <strain evidence="2 3">Lp2</strain>
    </source>
</reference>
<proteinExistence type="predicted"/>
<organism evidence="2 3">
    <name type="scientific">Phycicoccus elongatus Lp2</name>
    <dbReference type="NCBI Taxonomy" id="1193181"/>
    <lineage>
        <taxon>Bacteria</taxon>
        <taxon>Bacillati</taxon>
        <taxon>Actinomycetota</taxon>
        <taxon>Actinomycetes</taxon>
        <taxon>Micrococcales</taxon>
        <taxon>Intrasporangiaceae</taxon>
        <taxon>Phycicoccus</taxon>
    </lineage>
</organism>
<name>N0DXD8_9MICO</name>